<keyword evidence="3" id="KW-0238">DNA-binding</keyword>
<dbReference type="Pfam" id="PF03466">
    <property type="entry name" value="LysR_substrate"/>
    <property type="match status" value="1"/>
</dbReference>
<dbReference type="Pfam" id="PF00126">
    <property type="entry name" value="HTH_1"/>
    <property type="match status" value="1"/>
</dbReference>
<name>A0ABP8HQ59_9BURK</name>
<dbReference type="SUPFAM" id="SSF53850">
    <property type="entry name" value="Periplasmic binding protein-like II"/>
    <property type="match status" value="1"/>
</dbReference>
<comment type="caution">
    <text evidence="6">The sequence shown here is derived from an EMBL/GenBank/DDBJ whole genome shotgun (WGS) entry which is preliminary data.</text>
</comment>
<evidence type="ECO:0000259" key="5">
    <source>
        <dbReference type="PROSITE" id="PS50931"/>
    </source>
</evidence>
<dbReference type="RefSeq" id="WP_345252153.1">
    <property type="nucleotide sequence ID" value="NZ_BAABFO010000034.1"/>
</dbReference>
<keyword evidence="2" id="KW-0805">Transcription regulation</keyword>
<dbReference type="PANTHER" id="PTHR30419">
    <property type="entry name" value="HTH-TYPE TRANSCRIPTIONAL REGULATOR YBHD"/>
    <property type="match status" value="1"/>
</dbReference>
<evidence type="ECO:0000256" key="2">
    <source>
        <dbReference type="ARBA" id="ARBA00023015"/>
    </source>
</evidence>
<dbReference type="PRINTS" id="PR00039">
    <property type="entry name" value="HTHLYSR"/>
</dbReference>
<dbReference type="SUPFAM" id="SSF46785">
    <property type="entry name" value="Winged helix' DNA-binding domain"/>
    <property type="match status" value="1"/>
</dbReference>
<reference evidence="7" key="1">
    <citation type="journal article" date="2019" name="Int. J. Syst. Evol. Microbiol.">
        <title>The Global Catalogue of Microorganisms (GCM) 10K type strain sequencing project: providing services to taxonomists for standard genome sequencing and annotation.</title>
        <authorList>
            <consortium name="The Broad Institute Genomics Platform"/>
            <consortium name="The Broad Institute Genome Sequencing Center for Infectious Disease"/>
            <person name="Wu L."/>
            <person name="Ma J."/>
        </authorList>
    </citation>
    <scope>NUCLEOTIDE SEQUENCE [LARGE SCALE GENOMIC DNA]</scope>
    <source>
        <strain evidence="7">JCM 17666</strain>
    </source>
</reference>
<dbReference type="InterPro" id="IPR050950">
    <property type="entry name" value="HTH-type_LysR_regulators"/>
</dbReference>
<organism evidence="6 7">
    <name type="scientific">Pigmentiphaga soli</name>
    <dbReference type="NCBI Taxonomy" id="1007095"/>
    <lineage>
        <taxon>Bacteria</taxon>
        <taxon>Pseudomonadati</taxon>
        <taxon>Pseudomonadota</taxon>
        <taxon>Betaproteobacteria</taxon>
        <taxon>Burkholderiales</taxon>
        <taxon>Alcaligenaceae</taxon>
        <taxon>Pigmentiphaga</taxon>
    </lineage>
</organism>
<dbReference type="InterPro" id="IPR036390">
    <property type="entry name" value="WH_DNA-bd_sf"/>
</dbReference>
<evidence type="ECO:0000256" key="4">
    <source>
        <dbReference type="ARBA" id="ARBA00023163"/>
    </source>
</evidence>
<evidence type="ECO:0000313" key="7">
    <source>
        <dbReference type="Proteomes" id="UP001501671"/>
    </source>
</evidence>
<feature type="domain" description="HTH lysR-type" evidence="5">
    <location>
        <begin position="1"/>
        <end position="58"/>
    </location>
</feature>
<accession>A0ABP8HQ59</accession>
<protein>
    <submittedName>
        <fullName evidence="6">LysR substrate-binding domain-containing protein</fullName>
    </submittedName>
</protein>
<dbReference type="Proteomes" id="UP001501671">
    <property type="component" value="Unassembled WGS sequence"/>
</dbReference>
<evidence type="ECO:0000256" key="1">
    <source>
        <dbReference type="ARBA" id="ARBA00009437"/>
    </source>
</evidence>
<sequence length="319" mass="35271">MLFEDLNAFIAVAKLRSFSAAAVRLRVAQSSLSKRVQRLEHHFGVPLLNRHGRGVSLTEAGTTLLARAQRLADDMADVERDVRGIAAQPTGTVRIALPPATSPLLAPLIFEQCRIEFPLIRPQLRESTSEAIHAWLSAGEVDIALMYNPEYGADFEIEPMISEPLFLIAPAFERESGRPASYPVSYPLSALATLPLILPRWPHSIRVLVERLCAGNGIHPNIAFESDSIRSTKSIVERGFGCTLFSRAWLAQDIEAGRLRAVPFSSPLVSWKLCIAHARREDVSLALMSVKRVIERKVRELFQAGTWPDARLISPAPDA</sequence>
<proteinExistence type="inferred from homology"/>
<dbReference type="EMBL" id="BAABFO010000034">
    <property type="protein sequence ID" value="GAA4342540.1"/>
    <property type="molecule type" value="Genomic_DNA"/>
</dbReference>
<evidence type="ECO:0000313" key="6">
    <source>
        <dbReference type="EMBL" id="GAA4342540.1"/>
    </source>
</evidence>
<dbReference type="InterPro" id="IPR036388">
    <property type="entry name" value="WH-like_DNA-bd_sf"/>
</dbReference>
<evidence type="ECO:0000256" key="3">
    <source>
        <dbReference type="ARBA" id="ARBA00023125"/>
    </source>
</evidence>
<keyword evidence="7" id="KW-1185">Reference proteome</keyword>
<dbReference type="InterPro" id="IPR005119">
    <property type="entry name" value="LysR_subst-bd"/>
</dbReference>
<dbReference type="PROSITE" id="PS50931">
    <property type="entry name" value="HTH_LYSR"/>
    <property type="match status" value="1"/>
</dbReference>
<dbReference type="Gene3D" id="3.40.190.290">
    <property type="match status" value="1"/>
</dbReference>
<gene>
    <name evidence="6" type="ORF">GCM10023144_44650</name>
</gene>
<keyword evidence="4" id="KW-0804">Transcription</keyword>
<dbReference type="InterPro" id="IPR000847">
    <property type="entry name" value="LysR_HTH_N"/>
</dbReference>
<dbReference type="Gene3D" id="1.10.10.10">
    <property type="entry name" value="Winged helix-like DNA-binding domain superfamily/Winged helix DNA-binding domain"/>
    <property type="match status" value="1"/>
</dbReference>
<comment type="similarity">
    <text evidence="1">Belongs to the LysR transcriptional regulatory family.</text>
</comment>